<evidence type="ECO:0000313" key="7">
    <source>
        <dbReference type="EMBL" id="PJJ72831.1"/>
    </source>
</evidence>
<dbReference type="InterPro" id="IPR039538">
    <property type="entry name" value="BetI_C"/>
</dbReference>
<dbReference type="SUPFAM" id="SSF46689">
    <property type="entry name" value="Homeodomain-like"/>
    <property type="match status" value="1"/>
</dbReference>
<evidence type="ECO:0000259" key="6">
    <source>
        <dbReference type="PROSITE" id="PS50977"/>
    </source>
</evidence>
<evidence type="ECO:0000313" key="8">
    <source>
        <dbReference type="Proteomes" id="UP000228758"/>
    </source>
</evidence>
<accession>A0A2M9CLR5</accession>
<dbReference type="Gene3D" id="1.10.357.10">
    <property type="entry name" value="Tetracycline Repressor, domain 2"/>
    <property type="match status" value="1"/>
</dbReference>
<keyword evidence="2" id="KW-0805">Transcription regulation</keyword>
<keyword evidence="1" id="KW-0678">Repressor</keyword>
<evidence type="ECO:0000256" key="2">
    <source>
        <dbReference type="ARBA" id="ARBA00023015"/>
    </source>
</evidence>
<feature type="domain" description="HTH tetR-type" evidence="6">
    <location>
        <begin position="8"/>
        <end position="68"/>
    </location>
</feature>
<gene>
    <name evidence="7" type="ORF">CLV46_2408</name>
</gene>
<keyword evidence="8" id="KW-1185">Reference proteome</keyword>
<evidence type="ECO:0000256" key="5">
    <source>
        <dbReference type="PROSITE-ProRule" id="PRU00335"/>
    </source>
</evidence>
<keyword evidence="4" id="KW-0804">Transcription</keyword>
<comment type="caution">
    <text evidence="7">The sequence shown here is derived from an EMBL/GenBank/DDBJ whole genome shotgun (WGS) entry which is preliminary data.</text>
</comment>
<dbReference type="PROSITE" id="PS50977">
    <property type="entry name" value="HTH_TETR_2"/>
    <property type="match status" value="1"/>
</dbReference>
<dbReference type="SUPFAM" id="SSF48498">
    <property type="entry name" value="Tetracyclin repressor-like, C-terminal domain"/>
    <property type="match status" value="1"/>
</dbReference>
<keyword evidence="3 5" id="KW-0238">DNA-binding</keyword>
<sequence>MPRHADHGARRRQITGAARTLIARDGLSSASFANVSAEAGVSVRLIQYYFGDKKSLLHAVFQAVIGDIAARFPTTAFDGATTRRDPRETVLTILEALLPMTAAQRADAIVLASFHAATLTTADVETRHTTEPLRILHRELLPVLTDAASGEPSPDDTAAIADALLLASTGLAQSMLAGYTAPDNARRILRLLVARLIPSTDT</sequence>
<name>A0A2M9CLR5_9MICO</name>
<dbReference type="Proteomes" id="UP000228758">
    <property type="component" value="Unassembled WGS sequence"/>
</dbReference>
<dbReference type="GO" id="GO:0003700">
    <property type="term" value="F:DNA-binding transcription factor activity"/>
    <property type="evidence" value="ECO:0007669"/>
    <property type="project" value="TreeGrafter"/>
</dbReference>
<dbReference type="InterPro" id="IPR009057">
    <property type="entry name" value="Homeodomain-like_sf"/>
</dbReference>
<protein>
    <submittedName>
        <fullName evidence="7">AcrR family transcriptional regulator</fullName>
    </submittedName>
</protein>
<dbReference type="OrthoDB" id="9816296at2"/>
<dbReference type="Pfam" id="PF13977">
    <property type="entry name" value="TetR_C_6"/>
    <property type="match status" value="1"/>
</dbReference>
<organism evidence="7 8">
    <name type="scientific">Diaminobutyricimonas aerilata</name>
    <dbReference type="NCBI Taxonomy" id="1162967"/>
    <lineage>
        <taxon>Bacteria</taxon>
        <taxon>Bacillati</taxon>
        <taxon>Actinomycetota</taxon>
        <taxon>Actinomycetes</taxon>
        <taxon>Micrococcales</taxon>
        <taxon>Microbacteriaceae</taxon>
        <taxon>Diaminobutyricimonas</taxon>
    </lineage>
</organism>
<evidence type="ECO:0000256" key="3">
    <source>
        <dbReference type="ARBA" id="ARBA00023125"/>
    </source>
</evidence>
<dbReference type="PANTHER" id="PTHR30055">
    <property type="entry name" value="HTH-TYPE TRANSCRIPTIONAL REGULATOR RUTR"/>
    <property type="match status" value="1"/>
</dbReference>
<dbReference type="InterPro" id="IPR001647">
    <property type="entry name" value="HTH_TetR"/>
</dbReference>
<dbReference type="InterPro" id="IPR050109">
    <property type="entry name" value="HTH-type_TetR-like_transc_reg"/>
</dbReference>
<dbReference type="EMBL" id="PGFF01000001">
    <property type="protein sequence ID" value="PJJ72831.1"/>
    <property type="molecule type" value="Genomic_DNA"/>
</dbReference>
<dbReference type="InterPro" id="IPR036271">
    <property type="entry name" value="Tet_transcr_reg_TetR-rel_C_sf"/>
</dbReference>
<feature type="DNA-binding region" description="H-T-H motif" evidence="5">
    <location>
        <begin position="31"/>
        <end position="50"/>
    </location>
</feature>
<evidence type="ECO:0000256" key="4">
    <source>
        <dbReference type="ARBA" id="ARBA00023163"/>
    </source>
</evidence>
<dbReference type="GO" id="GO:0000976">
    <property type="term" value="F:transcription cis-regulatory region binding"/>
    <property type="evidence" value="ECO:0007669"/>
    <property type="project" value="TreeGrafter"/>
</dbReference>
<dbReference type="PANTHER" id="PTHR30055:SF234">
    <property type="entry name" value="HTH-TYPE TRANSCRIPTIONAL REGULATOR BETI"/>
    <property type="match status" value="1"/>
</dbReference>
<reference evidence="7 8" key="1">
    <citation type="submission" date="2017-11" db="EMBL/GenBank/DDBJ databases">
        <title>Genomic Encyclopedia of Archaeal and Bacterial Type Strains, Phase II (KMG-II): From Individual Species to Whole Genera.</title>
        <authorList>
            <person name="Goeker M."/>
        </authorList>
    </citation>
    <scope>NUCLEOTIDE SEQUENCE [LARGE SCALE GENOMIC DNA]</scope>
    <source>
        <strain evidence="7 8">DSM 27393</strain>
    </source>
</reference>
<dbReference type="AlphaFoldDB" id="A0A2M9CLR5"/>
<proteinExistence type="predicted"/>
<dbReference type="Pfam" id="PF00440">
    <property type="entry name" value="TetR_N"/>
    <property type="match status" value="1"/>
</dbReference>
<evidence type="ECO:0000256" key="1">
    <source>
        <dbReference type="ARBA" id="ARBA00022491"/>
    </source>
</evidence>
<dbReference type="RefSeq" id="WP_100364982.1">
    <property type="nucleotide sequence ID" value="NZ_PGFF01000001.1"/>
</dbReference>